<dbReference type="Pfam" id="PF00528">
    <property type="entry name" value="BPD_transp_1"/>
    <property type="match status" value="2"/>
</dbReference>
<keyword evidence="4" id="KW-0997">Cell inner membrane</keyword>
<dbReference type="Gene3D" id="1.10.3720.10">
    <property type="entry name" value="MetI-like"/>
    <property type="match status" value="2"/>
</dbReference>
<evidence type="ECO:0000256" key="1">
    <source>
        <dbReference type="ARBA" id="ARBA00004429"/>
    </source>
</evidence>
<dbReference type="EMBL" id="JANTHZ010000007">
    <property type="protein sequence ID" value="MCS0496484.1"/>
    <property type="molecule type" value="Genomic_DNA"/>
</dbReference>
<name>A0A9X2PD25_9HYPH</name>
<sequence length="560" mass="59434">MIAGGHDLIGWVAGVSLGLIVAVPFVFIVLQAIFPELGRGSLAAPLRHLGRTLGDPELLRLTGHTLVLGLGVILGCTFVGVPLAVARALFRVPLALVWDVLFLVPFMIPPYIATLGWIMSLQPRGYLQQLTGVNLGPLLFSVPGMIVIMTLNVFPVVYFAVSRTIEAVGTRYSDVGRVFGARPVRAFFRITLPLATPGLAASLLLVFALAIEEYGTPAALGRRFGFEVLVTGIENRISDWPIDLPGAAILSLLLVGLSLIAFMIQRRILVARNYDTVGGKPHAKLKRPLGRWAIPVTAAFAVVAFLATGLPILAILATALSRTLSGGLKLSNMGFENFVEVFHNTGGALQALVNSLSLGVGTALLAGALGALTAYAVEKGRGRGRVALDVLAMLPSALPGVVVAVGMILAWNQPALPFTPYNTAFILLLAYCCILLPQPVRYATAAFQQIGDNLEAAARVAGAGPLTVFRRIMLPLILPSLVTSMLLVFAVASRELVASLLVAPVGMMTIAGFIWRQFDQGSVGLGMTMSFIAIVITTLIPMALIALLRRFAGERFTGLH</sequence>
<feature type="transmembrane region" description="Helical" evidence="8">
    <location>
        <begin position="244"/>
        <end position="264"/>
    </location>
</feature>
<dbReference type="InterPro" id="IPR000515">
    <property type="entry name" value="MetI-like"/>
</dbReference>
<evidence type="ECO:0000313" key="10">
    <source>
        <dbReference type="EMBL" id="MCS0496484.1"/>
    </source>
</evidence>
<evidence type="ECO:0000256" key="5">
    <source>
        <dbReference type="ARBA" id="ARBA00022692"/>
    </source>
</evidence>
<comment type="caution">
    <text evidence="10">The sequence shown here is derived from an EMBL/GenBank/DDBJ whole genome shotgun (WGS) entry which is preliminary data.</text>
</comment>
<feature type="transmembrane region" description="Helical" evidence="8">
    <location>
        <begin position="66"/>
        <end position="89"/>
    </location>
</feature>
<feature type="domain" description="ABC transmembrane type-1" evidence="9">
    <location>
        <begin position="62"/>
        <end position="261"/>
    </location>
</feature>
<gene>
    <name evidence="10" type="ORF">NVS89_15385</name>
</gene>
<evidence type="ECO:0000256" key="6">
    <source>
        <dbReference type="ARBA" id="ARBA00022989"/>
    </source>
</evidence>
<evidence type="ECO:0000256" key="3">
    <source>
        <dbReference type="ARBA" id="ARBA00022475"/>
    </source>
</evidence>
<evidence type="ECO:0000256" key="2">
    <source>
        <dbReference type="ARBA" id="ARBA00022448"/>
    </source>
</evidence>
<dbReference type="InterPro" id="IPR035906">
    <property type="entry name" value="MetI-like_sf"/>
</dbReference>
<dbReference type="SUPFAM" id="SSF161098">
    <property type="entry name" value="MetI-like"/>
    <property type="match status" value="2"/>
</dbReference>
<evidence type="ECO:0000259" key="9">
    <source>
        <dbReference type="PROSITE" id="PS50928"/>
    </source>
</evidence>
<protein>
    <submittedName>
        <fullName evidence="10">Iron ABC transporter permease</fullName>
    </submittedName>
</protein>
<keyword evidence="6 8" id="KW-1133">Transmembrane helix</keyword>
<keyword evidence="3" id="KW-1003">Cell membrane</keyword>
<feature type="transmembrane region" description="Helical" evidence="8">
    <location>
        <begin position="527"/>
        <end position="548"/>
    </location>
</feature>
<dbReference type="GO" id="GO:0005886">
    <property type="term" value="C:plasma membrane"/>
    <property type="evidence" value="ECO:0007669"/>
    <property type="project" value="UniProtKB-SubCell"/>
</dbReference>
<reference evidence="10" key="1">
    <citation type="submission" date="2022-08" db="EMBL/GenBank/DDBJ databases">
        <authorList>
            <person name="Li F."/>
        </authorList>
    </citation>
    <scope>NUCLEOTIDE SEQUENCE</scope>
    <source>
        <strain evidence="10">MQZ15Z-1</strain>
    </source>
</reference>
<evidence type="ECO:0000256" key="4">
    <source>
        <dbReference type="ARBA" id="ARBA00022519"/>
    </source>
</evidence>
<keyword evidence="5 8" id="KW-0812">Transmembrane</keyword>
<feature type="domain" description="ABC transmembrane type-1" evidence="9">
    <location>
        <begin position="352"/>
        <end position="544"/>
    </location>
</feature>
<dbReference type="PANTHER" id="PTHR43357">
    <property type="entry name" value="INNER MEMBRANE ABC TRANSPORTER PERMEASE PROTEIN YDCV"/>
    <property type="match status" value="1"/>
</dbReference>
<dbReference type="Proteomes" id="UP001151088">
    <property type="component" value="Unassembled WGS sequence"/>
</dbReference>
<keyword evidence="11" id="KW-1185">Reference proteome</keyword>
<evidence type="ECO:0000313" key="11">
    <source>
        <dbReference type="Proteomes" id="UP001151088"/>
    </source>
</evidence>
<comment type="subcellular location">
    <subcellularLocation>
        <location evidence="1">Cell inner membrane</location>
        <topology evidence="1">Multi-pass membrane protein</topology>
    </subcellularLocation>
    <subcellularLocation>
        <location evidence="8">Cell membrane</location>
        <topology evidence="8">Multi-pass membrane protein</topology>
    </subcellularLocation>
</comment>
<dbReference type="PANTHER" id="PTHR43357:SF3">
    <property type="entry name" value="FE(3+)-TRANSPORT SYSTEM PERMEASE PROTEIN FBPB 2"/>
    <property type="match status" value="1"/>
</dbReference>
<feature type="transmembrane region" description="Helical" evidence="8">
    <location>
        <begin position="496"/>
        <end position="515"/>
    </location>
</feature>
<dbReference type="GO" id="GO:0055085">
    <property type="term" value="P:transmembrane transport"/>
    <property type="evidence" value="ECO:0007669"/>
    <property type="project" value="InterPro"/>
</dbReference>
<feature type="transmembrane region" description="Helical" evidence="8">
    <location>
        <begin position="356"/>
        <end position="378"/>
    </location>
</feature>
<feature type="transmembrane region" description="Helical" evidence="8">
    <location>
        <begin position="472"/>
        <end position="490"/>
    </location>
</feature>
<accession>A0A9X2PD25</accession>
<comment type="similarity">
    <text evidence="8">Belongs to the binding-protein-dependent transport system permease family.</text>
</comment>
<organism evidence="10 11">
    <name type="scientific">Ancylobacter mangrovi</name>
    <dbReference type="NCBI Taxonomy" id="2972472"/>
    <lineage>
        <taxon>Bacteria</taxon>
        <taxon>Pseudomonadati</taxon>
        <taxon>Pseudomonadota</taxon>
        <taxon>Alphaproteobacteria</taxon>
        <taxon>Hyphomicrobiales</taxon>
        <taxon>Xanthobacteraceae</taxon>
        <taxon>Ancylobacter</taxon>
    </lineage>
</organism>
<feature type="transmembrane region" description="Helical" evidence="8">
    <location>
        <begin position="292"/>
        <end position="320"/>
    </location>
</feature>
<keyword evidence="7 8" id="KW-0472">Membrane</keyword>
<evidence type="ECO:0000256" key="8">
    <source>
        <dbReference type="RuleBase" id="RU363032"/>
    </source>
</evidence>
<dbReference type="CDD" id="cd06261">
    <property type="entry name" value="TM_PBP2"/>
    <property type="match status" value="2"/>
</dbReference>
<feature type="transmembrane region" description="Helical" evidence="8">
    <location>
        <begin position="96"/>
        <end position="118"/>
    </location>
</feature>
<feature type="transmembrane region" description="Helical" evidence="8">
    <location>
        <begin position="12"/>
        <end position="34"/>
    </location>
</feature>
<proteinExistence type="inferred from homology"/>
<feature type="transmembrane region" description="Helical" evidence="8">
    <location>
        <begin position="138"/>
        <end position="161"/>
    </location>
</feature>
<evidence type="ECO:0000256" key="7">
    <source>
        <dbReference type="ARBA" id="ARBA00023136"/>
    </source>
</evidence>
<dbReference type="AlphaFoldDB" id="A0A9X2PD25"/>
<keyword evidence="2 8" id="KW-0813">Transport</keyword>
<feature type="transmembrane region" description="Helical" evidence="8">
    <location>
        <begin position="186"/>
        <end position="211"/>
    </location>
</feature>
<dbReference type="PROSITE" id="PS50928">
    <property type="entry name" value="ABC_TM1"/>
    <property type="match status" value="2"/>
</dbReference>
<feature type="transmembrane region" description="Helical" evidence="8">
    <location>
        <begin position="390"/>
        <end position="412"/>
    </location>
</feature>